<evidence type="ECO:0000256" key="2">
    <source>
        <dbReference type="SAM" id="Phobius"/>
    </source>
</evidence>
<keyword evidence="1" id="KW-0677">Repeat</keyword>
<organism evidence="3 4">
    <name type="scientific">Clostridium cellulovorans (strain ATCC 35296 / DSM 3052 / OCM 3 / 743B)</name>
    <dbReference type="NCBI Taxonomy" id="573061"/>
    <lineage>
        <taxon>Bacteria</taxon>
        <taxon>Bacillati</taxon>
        <taxon>Bacillota</taxon>
        <taxon>Clostridia</taxon>
        <taxon>Eubacteriales</taxon>
        <taxon>Clostridiaceae</taxon>
        <taxon>Clostridium</taxon>
    </lineage>
</organism>
<sequence>MKDDGTIWNWGGNYSSQLGDSTNMDRYEPVKVSGLNGVTAISAGFMHTLALKDDGTVWSWGWNHRGQLGDGTKNYKSGFVTVIEGQRVTNDIAETNTKIKEVAESIKKLPTTTISMFKGWSLEIKGLAFSIGGFFVVAILLIIKKMRNFK</sequence>
<proteinExistence type="predicted"/>
<dbReference type="InterPro" id="IPR051210">
    <property type="entry name" value="Ub_ligase/GEF_domain"/>
</dbReference>
<evidence type="ECO:0008006" key="5">
    <source>
        <dbReference type="Google" id="ProtNLM"/>
    </source>
</evidence>
<keyword evidence="4" id="KW-1185">Reference proteome</keyword>
<dbReference type="EMBL" id="CP002160">
    <property type="protein sequence ID" value="ADL51135.1"/>
    <property type="molecule type" value="Genomic_DNA"/>
</dbReference>
<dbReference type="Gene3D" id="2.130.10.30">
    <property type="entry name" value="Regulator of chromosome condensation 1/beta-lactamase-inhibitor protein II"/>
    <property type="match status" value="1"/>
</dbReference>
<dbReference type="eggNOG" id="COG5184">
    <property type="taxonomic scope" value="Bacteria"/>
</dbReference>
<dbReference type="PANTHER" id="PTHR22870:SF408">
    <property type="entry name" value="OS09G0560450 PROTEIN"/>
    <property type="match status" value="1"/>
</dbReference>
<gene>
    <name evidence="3" type="ordered locus">Clocel_1382</name>
</gene>
<dbReference type="PANTHER" id="PTHR22870">
    <property type="entry name" value="REGULATOR OF CHROMOSOME CONDENSATION"/>
    <property type="match status" value="1"/>
</dbReference>
<dbReference type="InterPro" id="IPR009091">
    <property type="entry name" value="RCC1/BLIP-II"/>
</dbReference>
<feature type="transmembrane region" description="Helical" evidence="2">
    <location>
        <begin position="124"/>
        <end position="143"/>
    </location>
</feature>
<dbReference type="KEGG" id="ccb:Clocel_1382"/>
<dbReference type="STRING" id="573061.Clocel_1382"/>
<dbReference type="Proteomes" id="UP000002730">
    <property type="component" value="Chromosome"/>
</dbReference>
<protein>
    <recommendedName>
        <fullName evidence="5">Regulator of chromosome condensation RCC1</fullName>
    </recommendedName>
</protein>
<keyword evidence="2" id="KW-1133">Transmembrane helix</keyword>
<accession>D9SVL1</accession>
<dbReference type="OrthoDB" id="27389at2"/>
<dbReference type="Pfam" id="PF13540">
    <property type="entry name" value="RCC1_2"/>
    <property type="match status" value="1"/>
</dbReference>
<dbReference type="PROSITE" id="PS50012">
    <property type="entry name" value="RCC1_3"/>
    <property type="match status" value="1"/>
</dbReference>
<dbReference type="RefSeq" id="WP_010076001.1">
    <property type="nucleotide sequence ID" value="NC_014393.1"/>
</dbReference>
<name>D9SVL1_CLOC7</name>
<dbReference type="PROSITE" id="PS00626">
    <property type="entry name" value="RCC1_2"/>
    <property type="match status" value="1"/>
</dbReference>
<evidence type="ECO:0000256" key="1">
    <source>
        <dbReference type="ARBA" id="ARBA00022737"/>
    </source>
</evidence>
<dbReference type="HOGENOM" id="CLU_1737342_0_0_9"/>
<evidence type="ECO:0000313" key="3">
    <source>
        <dbReference type="EMBL" id="ADL51135.1"/>
    </source>
</evidence>
<keyword evidence="2" id="KW-0472">Membrane</keyword>
<dbReference type="AlphaFoldDB" id="D9SVL1"/>
<reference evidence="3 4" key="1">
    <citation type="submission" date="2010-08" db="EMBL/GenBank/DDBJ databases">
        <title>Complete sequence of Clostridium cellulovorans 743B.</title>
        <authorList>
            <consortium name="US DOE Joint Genome Institute"/>
            <person name="Lucas S."/>
            <person name="Copeland A."/>
            <person name="Lapidus A."/>
            <person name="Cheng J.-F."/>
            <person name="Bruce D."/>
            <person name="Goodwin L."/>
            <person name="Pitluck S."/>
            <person name="Chertkov O."/>
            <person name="Detter J.C."/>
            <person name="Han C."/>
            <person name="Tapia R."/>
            <person name="Land M."/>
            <person name="Hauser L."/>
            <person name="Chang Y.-J."/>
            <person name="Jeffries C."/>
            <person name="Kyrpides N."/>
            <person name="Ivanova N."/>
            <person name="Mikhailova N."/>
            <person name="Hemme C.L."/>
            <person name="Woyke T."/>
        </authorList>
    </citation>
    <scope>NUCLEOTIDE SEQUENCE [LARGE SCALE GENOMIC DNA]</scope>
    <source>
        <strain evidence="4">ATCC 35296 / DSM 3052 / OCM 3 / 743B</strain>
    </source>
</reference>
<keyword evidence="2" id="KW-0812">Transmembrane</keyword>
<evidence type="ECO:0000313" key="4">
    <source>
        <dbReference type="Proteomes" id="UP000002730"/>
    </source>
</evidence>
<dbReference type="InterPro" id="IPR000408">
    <property type="entry name" value="Reg_chr_condens"/>
</dbReference>
<dbReference type="SUPFAM" id="SSF50985">
    <property type="entry name" value="RCC1/BLIP-II"/>
    <property type="match status" value="1"/>
</dbReference>